<dbReference type="EMBL" id="MCFJ01000002">
    <property type="protein sequence ID" value="ORY69967.1"/>
    <property type="molecule type" value="Genomic_DNA"/>
</dbReference>
<protein>
    <submittedName>
        <fullName evidence="2">Uncharacterized protein</fullName>
    </submittedName>
</protein>
<proteinExistence type="predicted"/>
<dbReference type="STRING" id="1141098.A0A1Y2EF01"/>
<gene>
    <name evidence="2" type="ORF">BCR38DRAFT_420592</name>
</gene>
<organism evidence="2 3">
    <name type="scientific">Pseudomassariella vexata</name>
    <dbReference type="NCBI Taxonomy" id="1141098"/>
    <lineage>
        <taxon>Eukaryota</taxon>
        <taxon>Fungi</taxon>
        <taxon>Dikarya</taxon>
        <taxon>Ascomycota</taxon>
        <taxon>Pezizomycotina</taxon>
        <taxon>Sordariomycetes</taxon>
        <taxon>Xylariomycetidae</taxon>
        <taxon>Amphisphaeriales</taxon>
        <taxon>Pseudomassariaceae</taxon>
        <taxon>Pseudomassariella</taxon>
    </lineage>
</organism>
<accession>A0A1Y2EF01</accession>
<evidence type="ECO:0000313" key="2">
    <source>
        <dbReference type="EMBL" id="ORY69967.1"/>
    </source>
</evidence>
<evidence type="ECO:0000313" key="3">
    <source>
        <dbReference type="Proteomes" id="UP000193689"/>
    </source>
</evidence>
<dbReference type="InParanoid" id="A0A1Y2EF01"/>
<dbReference type="OrthoDB" id="3359339at2759"/>
<dbReference type="Proteomes" id="UP000193689">
    <property type="component" value="Unassembled WGS sequence"/>
</dbReference>
<name>A0A1Y2EF01_9PEZI</name>
<dbReference type="AlphaFoldDB" id="A0A1Y2EF01"/>
<sequence>MLKICSSQKRLPQNSATGNHRTNTHYIHTTCLRLKSCNVADQAERNLNSCEAKIGAHKTSTNDEIGVDTSVEKKFLGAKVKYDPNLSTNASYNKRIPPSEGSELDARGRQSTKWFEGNGGPVNKLVKLSEDYGG</sequence>
<evidence type="ECO:0000256" key="1">
    <source>
        <dbReference type="SAM" id="MobiDB-lite"/>
    </source>
</evidence>
<reference evidence="2 3" key="1">
    <citation type="submission" date="2016-07" db="EMBL/GenBank/DDBJ databases">
        <title>Pervasive Adenine N6-methylation of Active Genes in Fungi.</title>
        <authorList>
            <consortium name="DOE Joint Genome Institute"/>
            <person name="Mondo S.J."/>
            <person name="Dannebaum R.O."/>
            <person name="Kuo R.C."/>
            <person name="Labutti K."/>
            <person name="Haridas S."/>
            <person name="Kuo A."/>
            <person name="Salamov A."/>
            <person name="Ahrendt S.R."/>
            <person name="Lipzen A."/>
            <person name="Sullivan W."/>
            <person name="Andreopoulos W.B."/>
            <person name="Clum A."/>
            <person name="Lindquist E."/>
            <person name="Daum C."/>
            <person name="Ramamoorthy G.K."/>
            <person name="Gryganskyi A."/>
            <person name="Culley D."/>
            <person name="Magnuson J.K."/>
            <person name="James T.Y."/>
            <person name="O'Malley M.A."/>
            <person name="Stajich J.E."/>
            <person name="Spatafora J.W."/>
            <person name="Visel A."/>
            <person name="Grigoriev I.V."/>
        </authorList>
    </citation>
    <scope>NUCLEOTIDE SEQUENCE [LARGE SCALE GENOMIC DNA]</scope>
    <source>
        <strain evidence="2 3">CBS 129021</strain>
    </source>
</reference>
<comment type="caution">
    <text evidence="2">The sequence shown here is derived from an EMBL/GenBank/DDBJ whole genome shotgun (WGS) entry which is preliminary data.</text>
</comment>
<feature type="region of interest" description="Disordered" evidence="1">
    <location>
        <begin position="1"/>
        <end position="21"/>
    </location>
</feature>
<dbReference type="GeneID" id="63775604"/>
<dbReference type="RefSeq" id="XP_040719917.1">
    <property type="nucleotide sequence ID" value="XM_040859392.1"/>
</dbReference>
<keyword evidence="3" id="KW-1185">Reference proteome</keyword>